<dbReference type="PANTHER" id="PTHR39730">
    <property type="entry name" value="ENDOGLUCANASE 1"/>
    <property type="match status" value="1"/>
</dbReference>
<evidence type="ECO:0000259" key="11">
    <source>
        <dbReference type="PROSITE" id="PS01140"/>
    </source>
</evidence>
<organism evidence="12 13">
    <name type="scientific">Ceratobasidium theobromae</name>
    <dbReference type="NCBI Taxonomy" id="1582974"/>
    <lineage>
        <taxon>Eukaryota</taxon>
        <taxon>Fungi</taxon>
        <taxon>Dikarya</taxon>
        <taxon>Basidiomycota</taxon>
        <taxon>Agaricomycotina</taxon>
        <taxon>Agaricomycetes</taxon>
        <taxon>Cantharellales</taxon>
        <taxon>Ceratobasidiaceae</taxon>
        <taxon>Ceratobasidium</taxon>
    </lineage>
</organism>
<comment type="catalytic activity">
    <reaction evidence="1 9">
        <text>Endohydrolysis of (1-&gt;4)-beta-D-glucosidic linkages in cellulose, lichenin and cereal beta-D-glucans.</text>
        <dbReference type="EC" id="3.2.1.4"/>
    </reaction>
</comment>
<keyword evidence="8" id="KW-0624">Polysaccharide degradation</keyword>
<evidence type="ECO:0000313" key="12">
    <source>
        <dbReference type="EMBL" id="KAB5589688.1"/>
    </source>
</evidence>
<evidence type="ECO:0000256" key="2">
    <source>
        <dbReference type="ARBA" id="ARBA00007793"/>
    </source>
</evidence>
<dbReference type="PANTHER" id="PTHR39730:SF1">
    <property type="entry name" value="ENDOGLUCANASE 1"/>
    <property type="match status" value="1"/>
</dbReference>
<keyword evidence="5" id="KW-0136">Cellulose degradation</keyword>
<evidence type="ECO:0000256" key="8">
    <source>
        <dbReference type="ARBA" id="ARBA00023326"/>
    </source>
</evidence>
<comment type="caution">
    <text evidence="12">The sequence shown here is derived from an EMBL/GenBank/DDBJ whole genome shotgun (WGS) entry which is preliminary data.</text>
</comment>
<dbReference type="AlphaFoldDB" id="A0A5N5QE16"/>
<evidence type="ECO:0000256" key="10">
    <source>
        <dbReference type="SAM" id="SignalP"/>
    </source>
</evidence>
<dbReference type="InterPro" id="IPR000334">
    <property type="entry name" value="Glyco_hydro_45"/>
</dbReference>
<dbReference type="EMBL" id="SSOP01000240">
    <property type="protein sequence ID" value="KAB5589688.1"/>
    <property type="molecule type" value="Genomic_DNA"/>
</dbReference>
<sequence length="198" mass="20773">MYSVAISCTFIVLSLFGGVHGQSGNGVTTRYWDCCKPSCGWPNKANVHAPVRSCDKRNNPLADHNTQSGCTGGGAFACSSNVIINHVILRQLRLTSKLGLKTPWAVNDNLSYGFAAVRIRGSSEASWCCQCYELTFTNGPAAGKKMIVQATNTGGDLGNNHFDLMIPGGGVGAFGGGCAAQYSVPLTGWGARYGGVSK</sequence>
<comment type="similarity">
    <text evidence="2">Belongs to the glycosyl hydrolase 45 (cellulase K) family.</text>
</comment>
<reference evidence="12 13" key="1">
    <citation type="journal article" date="2019" name="Fungal Biol. Biotechnol.">
        <title>Draft genome sequence of fastidious pathogen Ceratobasidium theobromae, which causes vascular-streak dieback in Theobroma cacao.</title>
        <authorList>
            <person name="Ali S.S."/>
            <person name="Asman A."/>
            <person name="Shao J."/>
            <person name="Firmansyah A.P."/>
            <person name="Susilo A.W."/>
            <person name="Rosmana A."/>
            <person name="McMahon P."/>
            <person name="Junaid M."/>
            <person name="Guest D."/>
            <person name="Kheng T.Y."/>
            <person name="Meinhardt L.W."/>
            <person name="Bailey B.A."/>
        </authorList>
    </citation>
    <scope>NUCLEOTIDE SEQUENCE [LARGE SCALE GENOMIC DNA]</scope>
    <source>
        <strain evidence="12 13">CT2</strain>
    </source>
</reference>
<name>A0A5N5QE16_9AGAM</name>
<dbReference type="InterPro" id="IPR052288">
    <property type="entry name" value="GH45_Enzymes"/>
</dbReference>
<evidence type="ECO:0000256" key="3">
    <source>
        <dbReference type="ARBA" id="ARBA00012601"/>
    </source>
</evidence>
<dbReference type="PROSITE" id="PS01140">
    <property type="entry name" value="GLYCOSYL_HYDROL_F45"/>
    <property type="match status" value="1"/>
</dbReference>
<dbReference type="EC" id="3.2.1.4" evidence="3 9"/>
<feature type="signal peptide" evidence="10">
    <location>
        <begin position="1"/>
        <end position="21"/>
    </location>
</feature>
<dbReference type="GO" id="GO:0008810">
    <property type="term" value="F:cellulase activity"/>
    <property type="evidence" value="ECO:0007669"/>
    <property type="project" value="UniProtKB-EC"/>
</dbReference>
<dbReference type="Gene3D" id="2.40.40.10">
    <property type="entry name" value="RlpA-like domain"/>
    <property type="match status" value="2"/>
</dbReference>
<feature type="domain" description="Glycosyl hydrolases family 45 active site" evidence="11">
    <location>
        <begin position="28"/>
        <end position="39"/>
    </location>
</feature>
<evidence type="ECO:0000256" key="1">
    <source>
        <dbReference type="ARBA" id="ARBA00000966"/>
    </source>
</evidence>
<dbReference type="InterPro" id="IPR036908">
    <property type="entry name" value="RlpA-like_sf"/>
</dbReference>
<evidence type="ECO:0000256" key="7">
    <source>
        <dbReference type="ARBA" id="ARBA00023295"/>
    </source>
</evidence>
<dbReference type="Proteomes" id="UP000383932">
    <property type="component" value="Unassembled WGS sequence"/>
</dbReference>
<protein>
    <recommendedName>
        <fullName evidence="3 9">Cellulase</fullName>
        <ecNumber evidence="3 9">3.2.1.4</ecNumber>
    </recommendedName>
</protein>
<dbReference type="OrthoDB" id="10035502at2759"/>
<evidence type="ECO:0000256" key="4">
    <source>
        <dbReference type="ARBA" id="ARBA00022801"/>
    </source>
</evidence>
<evidence type="ECO:0000313" key="13">
    <source>
        <dbReference type="Proteomes" id="UP000383932"/>
    </source>
</evidence>
<accession>A0A5N5QE16</accession>
<keyword evidence="13" id="KW-1185">Reference proteome</keyword>
<keyword evidence="6" id="KW-0119">Carbohydrate metabolism</keyword>
<keyword evidence="7" id="KW-0326">Glycosidase</keyword>
<dbReference type="Pfam" id="PF02015">
    <property type="entry name" value="Glyco_hydro_45"/>
    <property type="match status" value="2"/>
</dbReference>
<proteinExistence type="inferred from homology"/>
<feature type="active site" description="Nucleophile" evidence="9">
    <location>
        <position position="33"/>
    </location>
</feature>
<gene>
    <name evidence="12" type="ORF">CTheo_6871</name>
</gene>
<evidence type="ECO:0000256" key="6">
    <source>
        <dbReference type="ARBA" id="ARBA00023277"/>
    </source>
</evidence>
<keyword evidence="10" id="KW-0732">Signal</keyword>
<evidence type="ECO:0000256" key="9">
    <source>
        <dbReference type="PROSITE-ProRule" id="PRU10069"/>
    </source>
</evidence>
<evidence type="ECO:0000256" key="5">
    <source>
        <dbReference type="ARBA" id="ARBA00023001"/>
    </source>
</evidence>
<dbReference type="GO" id="GO:0030245">
    <property type="term" value="P:cellulose catabolic process"/>
    <property type="evidence" value="ECO:0007669"/>
    <property type="project" value="UniProtKB-KW"/>
</dbReference>
<feature type="chain" id="PRO_5024377184" description="Cellulase" evidence="10">
    <location>
        <begin position="22"/>
        <end position="198"/>
    </location>
</feature>
<keyword evidence="4" id="KW-0378">Hydrolase</keyword>
<dbReference type="SUPFAM" id="SSF50685">
    <property type="entry name" value="Barwin-like endoglucanases"/>
    <property type="match status" value="1"/>
</dbReference>